<dbReference type="VEuPathDB" id="MicrosporidiaDB:M896_042020"/>
<evidence type="ECO:0000259" key="4">
    <source>
        <dbReference type="PROSITE" id="PS50886"/>
    </source>
</evidence>
<dbReference type="GO" id="GO:0000049">
    <property type="term" value="F:tRNA binding"/>
    <property type="evidence" value="ECO:0007669"/>
    <property type="project" value="UniProtKB-UniRule"/>
</dbReference>
<keyword evidence="1 3" id="KW-0820">tRNA-binding</keyword>
<dbReference type="PROSITE" id="PS50886">
    <property type="entry name" value="TRBD"/>
    <property type="match status" value="1"/>
</dbReference>
<evidence type="ECO:0000256" key="2">
    <source>
        <dbReference type="ARBA" id="ARBA00022884"/>
    </source>
</evidence>
<dbReference type="Gene3D" id="2.40.50.140">
    <property type="entry name" value="Nucleic acid-binding proteins"/>
    <property type="match status" value="1"/>
</dbReference>
<sequence>MRLEFSSEFEDIAFVVKYFNRDAYLERADEGIRLFDGKDTHNGLDAVLKALYTMHEQDSDEKRIREAKRLRGCPEVRKIEICIGTLISFHNIYRMAILQGSLKNKGFIDGMAEEISKKMAIDVDIQLLDIQVGEIASVDDVPGLDKLYAEEVNAKEKIHVLSGLKEHVRREDLRGKKFLFVTNIKPIKFKGETSEGMILCAKDENGRIEPIQVSYTADNGARLCLENKEQIMSDFLSGKVDMKKSSYENVIKSLRIVDHVLMFKDTKVLCNREYIRTQVANGSVS</sequence>
<dbReference type="PANTHER" id="PTHR11586:SF37">
    <property type="entry name" value="TRNA-BINDING DOMAIN-CONTAINING PROTEIN"/>
    <property type="match status" value="1"/>
</dbReference>
<dbReference type="GeneID" id="26261640"/>
<accession>A0A0B2ULR3</accession>
<dbReference type="Pfam" id="PF01588">
    <property type="entry name" value="tRNA_bind"/>
    <property type="match status" value="1"/>
</dbReference>
<keyword evidence="2 3" id="KW-0694">RNA-binding</keyword>
<name>A0A0B2ULR3_9MICR</name>
<evidence type="ECO:0000256" key="1">
    <source>
        <dbReference type="ARBA" id="ARBA00022555"/>
    </source>
</evidence>
<protein>
    <submittedName>
        <fullName evidence="5">tRNA-binding domain-containing CsaA-like protein</fullName>
    </submittedName>
</protein>
<feature type="domain" description="TRNA-binding" evidence="4">
    <location>
        <begin position="124"/>
        <end position="224"/>
    </location>
</feature>
<reference evidence="5 6" key="1">
    <citation type="journal article" date="2014" name="MBio">
        <title>The Ordospora colligata genome; evolution of extreme reduction in microsporidia and host-to-parasite horizontal gene transfer.</title>
        <authorList>
            <person name="Pombert J.-F."/>
            <person name="Haag K.L."/>
            <person name="Beidas S."/>
            <person name="Ebert D."/>
            <person name="Keeling P.J."/>
        </authorList>
    </citation>
    <scope>NUCLEOTIDE SEQUENCE [LARGE SCALE GENOMIC DNA]</scope>
    <source>
        <strain evidence="5 6">OC4</strain>
    </source>
</reference>
<comment type="caution">
    <text evidence="5">The sequence shown here is derived from an EMBL/GenBank/DDBJ whole genome shotgun (WGS) entry which is preliminary data.</text>
</comment>
<dbReference type="CDD" id="cd02153">
    <property type="entry name" value="tRNA_bindingDomain"/>
    <property type="match status" value="1"/>
</dbReference>
<dbReference type="InterPro" id="IPR002547">
    <property type="entry name" value="tRNA-bd_dom"/>
</dbReference>
<evidence type="ECO:0000256" key="3">
    <source>
        <dbReference type="PROSITE-ProRule" id="PRU00209"/>
    </source>
</evidence>
<dbReference type="AlphaFoldDB" id="A0A0B2ULR3"/>
<evidence type="ECO:0000313" key="6">
    <source>
        <dbReference type="Proteomes" id="UP000031056"/>
    </source>
</evidence>
<dbReference type="EMBL" id="JOKQ01000004">
    <property type="protein sequence ID" value="KHN70002.1"/>
    <property type="molecule type" value="Genomic_DNA"/>
</dbReference>
<dbReference type="Proteomes" id="UP000031056">
    <property type="component" value="Unassembled WGS sequence"/>
</dbReference>
<proteinExistence type="predicted"/>
<gene>
    <name evidence="5" type="ORF">M896_042020</name>
</gene>
<keyword evidence="6" id="KW-1185">Reference proteome</keyword>
<dbReference type="STRING" id="1354746.A0A0B2ULR3"/>
<dbReference type="SUPFAM" id="SSF50249">
    <property type="entry name" value="Nucleic acid-binding proteins"/>
    <property type="match status" value="1"/>
</dbReference>
<dbReference type="InterPro" id="IPR051270">
    <property type="entry name" value="Tyrosine-tRNA_ligase_regulator"/>
</dbReference>
<organism evidence="5 6">
    <name type="scientific">Ordospora colligata OC4</name>
    <dbReference type="NCBI Taxonomy" id="1354746"/>
    <lineage>
        <taxon>Eukaryota</taxon>
        <taxon>Fungi</taxon>
        <taxon>Fungi incertae sedis</taxon>
        <taxon>Microsporidia</taxon>
        <taxon>Ordosporidae</taxon>
        <taxon>Ordospora</taxon>
    </lineage>
</organism>
<evidence type="ECO:0000313" key="5">
    <source>
        <dbReference type="EMBL" id="KHN70002.1"/>
    </source>
</evidence>
<dbReference type="HOGENOM" id="CLU_062267_0_0_1"/>
<dbReference type="RefSeq" id="XP_014564044.1">
    <property type="nucleotide sequence ID" value="XM_014708558.1"/>
</dbReference>
<dbReference type="OrthoDB" id="19141at2759"/>
<dbReference type="PANTHER" id="PTHR11586">
    <property type="entry name" value="TRNA-AMINOACYLATION COFACTOR ARC1 FAMILY MEMBER"/>
    <property type="match status" value="1"/>
</dbReference>
<dbReference type="InParanoid" id="A0A0B2ULR3"/>
<dbReference type="InterPro" id="IPR012340">
    <property type="entry name" value="NA-bd_OB-fold"/>
</dbReference>